<gene>
    <name evidence="1" type="ORF">mv_R988</name>
</gene>
<organism evidence="1">
    <name type="scientific">Moumouvirus sp. 'Monve'</name>
    <dbReference type="NCBI Taxonomy" id="1128131"/>
    <lineage>
        <taxon>Viruses</taxon>
        <taxon>Varidnaviria</taxon>
        <taxon>Bamfordvirae</taxon>
        <taxon>Nucleocytoviricota</taxon>
        <taxon>Megaviricetes</taxon>
        <taxon>Imitervirales</taxon>
        <taxon>Mimiviridae</taxon>
        <taxon>Megamimivirinae</taxon>
        <taxon>Moumouvirus</taxon>
    </lineage>
</organism>
<proteinExistence type="predicted"/>
<name>H2EFC5_9VIRU</name>
<accession>H2EFC5</accession>
<sequence>MYYFNIQPKINIQFVSIIRSAKLHYNENSILSIKPRTSDRIVLYLLFNMNFGNEIVHFKIYKCGLIRVISKTINNYLELLLKIIQILNLGNIGECYTIRCNKRFLNNIGKLEDEEIELPPLYYNVSDTTD</sequence>
<dbReference type="EMBL" id="JN885999">
    <property type="protein sequence ID" value="AEX63190.1"/>
    <property type="molecule type" value="Genomic_DNA"/>
</dbReference>
<protein>
    <submittedName>
        <fullName evidence="1">Uncharacterized protein</fullName>
    </submittedName>
</protein>
<evidence type="ECO:0000313" key="1">
    <source>
        <dbReference type="EMBL" id="AEX63190.1"/>
    </source>
</evidence>
<reference evidence="1" key="1">
    <citation type="submission" date="2011-10" db="EMBL/GenBank/DDBJ databases">
        <title>Provirophages and transpovirons: unique mobilome of giant viruses.</title>
        <authorList>
            <person name="Desnues C."/>
            <person name="LaScola B."/>
            <person name="Yutin N."/>
            <person name="Fournous G."/>
            <person name="Koonin E."/>
            <person name="Raoult D."/>
        </authorList>
    </citation>
    <scope>NUCLEOTIDE SEQUENCE</scope>
    <source>
        <strain evidence="1">Mv13-mv</strain>
    </source>
</reference>